<dbReference type="PANTHER" id="PTHR31001:SF56">
    <property type="entry name" value="ZN(2)-C6 FUNGAL-TYPE DOMAIN-CONTAINING PROTEIN"/>
    <property type="match status" value="1"/>
</dbReference>
<dbReference type="CDD" id="cd12148">
    <property type="entry name" value="fungal_TF_MHR"/>
    <property type="match status" value="1"/>
</dbReference>
<sequence>MPQVARSTSKAVDEKEANTKAQEQEFKRARGAISCAECRRLKLKCDKTVPCSSCKRRGCASICPNGSLTTGQGTRFILADTDRLHQKITAMSDRIRQLEDALAILQSSVSRDQHPLLRRELLDIKSGLTLHSATNSKPPEPGSEETQEEESTYLDTFGTLAVRDDGAATFYGRSAGTESLLLDEQPDTKEPEEQLTNPLPSTIQRLTTTFPSQPTGPHAGMDMSGLIETYLPPWPRAAHLCDLYLEQSQWFFGPISRRQLTEEVLPLFYTEAAAATANQGSSADGSIASLSTSVTAFGLPESTTKKTYTAHDLALLFVVFCFGALTDPILPPAPFNVEAEQYFQLTRAAMNLEPVLDRPPSVVTVQALSLMAIYQGLVADENSIESTWALMGLSTRLAQSVGLHRDCARWKLSPQEVQKRRALFWELFTTDCWQSLATGRLSTFTLPFVDTELPGDPDELLAEDGTPLPSFPLWKAKFGKEIVSQAVTCTLTAKPPKYSAILDLDRQIRDFELPRFTQTPLPDNGGLNFVMSHYMPKNYREFIMLYVHRGYFAMALNDFPTDPLKSQYAPSFLAGYRSACTLLSEMRDQFARFPVQIARFWVIWTHGFSAVVMLASVVTHGATTKTSQAALGELRLAKDLFEKAAEYGGRAVKFLPAVKRLHAKAETVFSTGFQRKDIFSTRNVKEEEHDELSIFTGRTRTVATKVPTKPNLGNKRSVSRIRKTSSHTSSATSAPSPPDSTGARSSDSPMAASADSPAAEGSPSTVTPPYARSLESYGNQVHPMLVDQMKAFEGQLDAQISNSEQRYTWMVVESQPAPEPVSTSQVTPASSSSREASYSSPPASQEYPAGDYQPPPPPQRLDQPSYASGAAAWSWPPSVNNDNSSVPPASMPSGMAYASQSPSQPQLHSHHTSSLHHAHYQHSQPSPIEPQGQLHFSAPVVYSAYEDDGSNTMQGQERGDDGEERMNHVAYQQLQYPGPTTQPPSLGYAHPPATQDPHIWNMTPQSAEVDYSYHNMSYQEQHSPISQDPSPPPMDQHAYSQSSHSHQPHHHNPHPHHRHHHHQQHQRGIPLGFPPPPPASLHPPQHQQRSASQQQQSQTAFPQHGGAVYSLSETWTTFMQQELPAPGSDMPHQPPQQQQPRNPHYYQPGPQR</sequence>
<feature type="compositionally biased region" description="Low complexity" evidence="5">
    <location>
        <begin position="1082"/>
        <end position="1104"/>
    </location>
</feature>
<dbReference type="SMART" id="SM00906">
    <property type="entry name" value="Fungal_trans"/>
    <property type="match status" value="1"/>
</dbReference>
<feature type="compositionally biased region" description="Basic residues" evidence="5">
    <location>
        <begin position="1046"/>
        <end position="1065"/>
    </location>
</feature>
<feature type="coiled-coil region" evidence="4">
    <location>
        <begin position="81"/>
        <end position="108"/>
    </location>
</feature>
<dbReference type="PROSITE" id="PS00463">
    <property type="entry name" value="ZN2_CY6_FUNGAL_1"/>
    <property type="match status" value="1"/>
</dbReference>
<dbReference type="OrthoDB" id="424974at2759"/>
<evidence type="ECO:0000313" key="9">
    <source>
        <dbReference type="Proteomes" id="UP000813824"/>
    </source>
</evidence>
<dbReference type="GO" id="GO:0003677">
    <property type="term" value="F:DNA binding"/>
    <property type="evidence" value="ECO:0007669"/>
    <property type="project" value="InterPro"/>
</dbReference>
<feature type="region of interest" description="Disordered" evidence="5">
    <location>
        <begin position="1"/>
        <end position="23"/>
    </location>
</feature>
<dbReference type="Proteomes" id="UP000813824">
    <property type="component" value="Unassembled WGS sequence"/>
</dbReference>
<dbReference type="InterPro" id="IPR017896">
    <property type="entry name" value="4Fe4S_Fe-S-bd"/>
</dbReference>
<keyword evidence="4" id="KW-0175">Coiled coil</keyword>
<dbReference type="GO" id="GO:0005634">
    <property type="term" value="C:nucleus"/>
    <property type="evidence" value="ECO:0007669"/>
    <property type="project" value="UniProtKB-SubCell"/>
</dbReference>
<dbReference type="InterPro" id="IPR036864">
    <property type="entry name" value="Zn2-C6_fun-type_DNA-bd_sf"/>
</dbReference>
<dbReference type="GO" id="GO:0006351">
    <property type="term" value="P:DNA-templated transcription"/>
    <property type="evidence" value="ECO:0007669"/>
    <property type="project" value="InterPro"/>
</dbReference>
<feature type="compositionally biased region" description="Basic and acidic residues" evidence="5">
    <location>
        <begin position="11"/>
        <end position="23"/>
    </location>
</feature>
<feature type="compositionally biased region" description="Low complexity" evidence="5">
    <location>
        <begin position="1036"/>
        <end position="1045"/>
    </location>
</feature>
<feature type="compositionally biased region" description="Pro residues" evidence="5">
    <location>
        <begin position="1072"/>
        <end position="1081"/>
    </location>
</feature>
<feature type="compositionally biased region" description="Basic residues" evidence="5">
    <location>
        <begin position="908"/>
        <end position="920"/>
    </location>
</feature>
<dbReference type="PANTHER" id="PTHR31001">
    <property type="entry name" value="UNCHARACTERIZED TRANSCRIPTIONAL REGULATORY PROTEIN"/>
    <property type="match status" value="1"/>
</dbReference>
<dbReference type="PROSITE" id="PS50048">
    <property type="entry name" value="ZN2_CY6_FUNGAL_2"/>
    <property type="match status" value="1"/>
</dbReference>
<accession>A0A8K0XKA0</accession>
<evidence type="ECO:0000256" key="1">
    <source>
        <dbReference type="ARBA" id="ARBA00004123"/>
    </source>
</evidence>
<dbReference type="CDD" id="cd00067">
    <property type="entry name" value="GAL4"/>
    <property type="match status" value="1"/>
</dbReference>
<proteinExistence type="predicted"/>
<feature type="compositionally biased region" description="Acidic residues" evidence="5">
    <location>
        <begin position="142"/>
        <end position="152"/>
    </location>
</feature>
<dbReference type="PROSITE" id="PS51379">
    <property type="entry name" value="4FE4S_FER_2"/>
    <property type="match status" value="1"/>
</dbReference>
<evidence type="ECO:0000256" key="5">
    <source>
        <dbReference type="SAM" id="MobiDB-lite"/>
    </source>
</evidence>
<protein>
    <submittedName>
        <fullName evidence="8">Fungal-specific transcription factor domain-containing protein</fullName>
    </submittedName>
</protein>
<comment type="subcellular location">
    <subcellularLocation>
        <location evidence="1">Nucleus</location>
    </subcellularLocation>
</comment>
<name>A0A8K0XKA0_9AGAR</name>
<feature type="region of interest" description="Disordered" evidence="5">
    <location>
        <begin position="129"/>
        <end position="152"/>
    </location>
</feature>
<keyword evidence="2" id="KW-0479">Metal-binding</keyword>
<reference evidence="8" key="1">
    <citation type="journal article" date="2021" name="New Phytol.">
        <title>Evolutionary innovations through gain and loss of genes in the ectomycorrhizal Boletales.</title>
        <authorList>
            <person name="Wu G."/>
            <person name="Miyauchi S."/>
            <person name="Morin E."/>
            <person name="Kuo A."/>
            <person name="Drula E."/>
            <person name="Varga T."/>
            <person name="Kohler A."/>
            <person name="Feng B."/>
            <person name="Cao Y."/>
            <person name="Lipzen A."/>
            <person name="Daum C."/>
            <person name="Hundley H."/>
            <person name="Pangilinan J."/>
            <person name="Johnson J."/>
            <person name="Barry K."/>
            <person name="LaButti K."/>
            <person name="Ng V."/>
            <person name="Ahrendt S."/>
            <person name="Min B."/>
            <person name="Choi I.G."/>
            <person name="Park H."/>
            <person name="Plett J.M."/>
            <person name="Magnuson J."/>
            <person name="Spatafora J.W."/>
            <person name="Nagy L.G."/>
            <person name="Henrissat B."/>
            <person name="Grigoriev I.V."/>
            <person name="Yang Z.L."/>
            <person name="Xu J."/>
            <person name="Martin F.M."/>
        </authorList>
    </citation>
    <scope>NUCLEOTIDE SEQUENCE</scope>
    <source>
        <strain evidence="8">KKN 215</strain>
    </source>
</reference>
<feature type="compositionally biased region" description="Low complexity" evidence="5">
    <location>
        <begin position="820"/>
        <end position="844"/>
    </location>
</feature>
<keyword evidence="3" id="KW-0539">Nucleus</keyword>
<dbReference type="InterPro" id="IPR001138">
    <property type="entry name" value="Zn2Cys6_DnaBD"/>
</dbReference>
<evidence type="ECO:0000313" key="8">
    <source>
        <dbReference type="EMBL" id="KAH8080733.1"/>
    </source>
</evidence>
<feature type="region of interest" description="Disordered" evidence="5">
    <location>
        <begin position="1019"/>
        <end position="1152"/>
    </location>
</feature>
<evidence type="ECO:0000256" key="3">
    <source>
        <dbReference type="ARBA" id="ARBA00023242"/>
    </source>
</evidence>
<evidence type="ECO:0000256" key="4">
    <source>
        <dbReference type="SAM" id="Coils"/>
    </source>
</evidence>
<feature type="compositionally biased region" description="Polar residues" evidence="5">
    <location>
        <begin position="1"/>
        <end position="10"/>
    </location>
</feature>
<feature type="region of interest" description="Disordered" evidence="5">
    <location>
        <begin position="177"/>
        <end position="200"/>
    </location>
</feature>
<organism evidence="8 9">
    <name type="scientific">Cristinia sonorae</name>
    <dbReference type="NCBI Taxonomy" id="1940300"/>
    <lineage>
        <taxon>Eukaryota</taxon>
        <taxon>Fungi</taxon>
        <taxon>Dikarya</taxon>
        <taxon>Basidiomycota</taxon>
        <taxon>Agaricomycotina</taxon>
        <taxon>Agaricomycetes</taxon>
        <taxon>Agaricomycetidae</taxon>
        <taxon>Agaricales</taxon>
        <taxon>Pleurotineae</taxon>
        <taxon>Stephanosporaceae</taxon>
        <taxon>Cristinia</taxon>
    </lineage>
</organism>
<dbReference type="SMART" id="SM00066">
    <property type="entry name" value="GAL4"/>
    <property type="match status" value="1"/>
</dbReference>
<feature type="compositionally biased region" description="Polar residues" evidence="5">
    <location>
        <begin position="1019"/>
        <end position="1028"/>
    </location>
</feature>
<feature type="compositionally biased region" description="Polar residues" evidence="5">
    <location>
        <begin position="1111"/>
        <end position="1120"/>
    </location>
</feature>
<feature type="domain" description="Zn(2)-C6 fungal-type" evidence="6">
    <location>
        <begin position="34"/>
        <end position="63"/>
    </location>
</feature>
<feature type="region of interest" description="Disordered" evidence="5">
    <location>
        <begin position="703"/>
        <end position="772"/>
    </location>
</feature>
<feature type="compositionally biased region" description="Low complexity" evidence="5">
    <location>
        <begin position="864"/>
        <end position="878"/>
    </location>
</feature>
<dbReference type="Pfam" id="PF04082">
    <property type="entry name" value="Fungal_trans"/>
    <property type="match status" value="1"/>
</dbReference>
<dbReference type="InterPro" id="IPR050613">
    <property type="entry name" value="Sec_Metabolite_Reg"/>
</dbReference>
<gene>
    <name evidence="8" type="ORF">BXZ70DRAFT_960209</name>
</gene>
<evidence type="ECO:0000259" key="7">
    <source>
        <dbReference type="PROSITE" id="PS51379"/>
    </source>
</evidence>
<dbReference type="Gene3D" id="4.10.240.10">
    <property type="entry name" value="Zn(2)-C6 fungal-type DNA-binding domain"/>
    <property type="match status" value="1"/>
</dbReference>
<keyword evidence="9" id="KW-1185">Reference proteome</keyword>
<feature type="compositionally biased region" description="Low complexity" evidence="5">
    <location>
        <begin position="726"/>
        <end position="764"/>
    </location>
</feature>
<dbReference type="GO" id="GO:0008270">
    <property type="term" value="F:zinc ion binding"/>
    <property type="evidence" value="ECO:0007669"/>
    <property type="project" value="InterPro"/>
</dbReference>
<dbReference type="EMBL" id="JAEVFJ010000053">
    <property type="protein sequence ID" value="KAH8080733.1"/>
    <property type="molecule type" value="Genomic_DNA"/>
</dbReference>
<dbReference type="GO" id="GO:0000981">
    <property type="term" value="F:DNA-binding transcription factor activity, RNA polymerase II-specific"/>
    <property type="evidence" value="ECO:0007669"/>
    <property type="project" value="InterPro"/>
</dbReference>
<evidence type="ECO:0000259" key="6">
    <source>
        <dbReference type="PROSITE" id="PS50048"/>
    </source>
</evidence>
<feature type="region of interest" description="Disordered" evidence="5">
    <location>
        <begin position="975"/>
        <end position="1000"/>
    </location>
</feature>
<dbReference type="AlphaFoldDB" id="A0A8K0XKA0"/>
<feature type="compositionally biased region" description="Low complexity" evidence="5">
    <location>
        <begin position="898"/>
        <end position="907"/>
    </location>
</feature>
<feature type="compositionally biased region" description="Low complexity" evidence="5">
    <location>
        <begin position="1135"/>
        <end position="1152"/>
    </location>
</feature>
<evidence type="ECO:0000256" key="2">
    <source>
        <dbReference type="ARBA" id="ARBA00022723"/>
    </source>
</evidence>
<comment type="caution">
    <text evidence="8">The sequence shown here is derived from an EMBL/GenBank/DDBJ whole genome shotgun (WGS) entry which is preliminary data.</text>
</comment>
<feature type="domain" description="4Fe-4S ferredoxin-type" evidence="7">
    <location>
        <begin position="41"/>
        <end position="73"/>
    </location>
</feature>
<dbReference type="SUPFAM" id="SSF57701">
    <property type="entry name" value="Zn2/Cys6 DNA-binding domain"/>
    <property type="match status" value="1"/>
</dbReference>
<dbReference type="InterPro" id="IPR007219">
    <property type="entry name" value="XnlR_reg_dom"/>
</dbReference>
<feature type="region of interest" description="Disordered" evidence="5">
    <location>
        <begin position="814"/>
        <end position="932"/>
    </location>
</feature>